<accession>A0ABU6YH88</accession>
<evidence type="ECO:0000259" key="20">
    <source>
        <dbReference type="PROSITE" id="PS50011"/>
    </source>
</evidence>
<evidence type="ECO:0000256" key="1">
    <source>
        <dbReference type="ARBA" id="ARBA00004370"/>
    </source>
</evidence>
<evidence type="ECO:0000256" key="12">
    <source>
        <dbReference type="ARBA" id="ARBA00022840"/>
    </source>
</evidence>
<keyword evidence="22" id="KW-1185">Reference proteome</keyword>
<evidence type="ECO:0000313" key="21">
    <source>
        <dbReference type="EMBL" id="MED6208664.1"/>
    </source>
</evidence>
<dbReference type="SMART" id="SM00369">
    <property type="entry name" value="LRR_TYP"/>
    <property type="match status" value="6"/>
</dbReference>
<dbReference type="InterPro" id="IPR008271">
    <property type="entry name" value="Ser/Thr_kinase_AS"/>
</dbReference>
<dbReference type="SMART" id="SM00220">
    <property type="entry name" value="S_TKc"/>
    <property type="match status" value="1"/>
</dbReference>
<dbReference type="InterPro" id="IPR001611">
    <property type="entry name" value="Leu-rich_rpt"/>
</dbReference>
<feature type="chain" id="PRO_5047063656" description="non-specific serine/threonine protein kinase" evidence="19">
    <location>
        <begin position="27"/>
        <end position="996"/>
    </location>
</feature>
<comment type="catalytic activity">
    <reaction evidence="16">
        <text>L-seryl-[protein] + ATP = O-phospho-L-seryl-[protein] + ADP + H(+)</text>
        <dbReference type="Rhea" id="RHEA:17989"/>
        <dbReference type="Rhea" id="RHEA-COMP:9863"/>
        <dbReference type="Rhea" id="RHEA-COMP:11604"/>
        <dbReference type="ChEBI" id="CHEBI:15378"/>
        <dbReference type="ChEBI" id="CHEBI:29999"/>
        <dbReference type="ChEBI" id="CHEBI:30616"/>
        <dbReference type="ChEBI" id="CHEBI:83421"/>
        <dbReference type="ChEBI" id="CHEBI:456216"/>
        <dbReference type="EC" id="2.7.11.1"/>
    </reaction>
</comment>
<dbReference type="Pfam" id="PF13855">
    <property type="entry name" value="LRR_8"/>
    <property type="match status" value="2"/>
</dbReference>
<comment type="caution">
    <text evidence="21">The sequence shown here is derived from an EMBL/GenBank/DDBJ whole genome shotgun (WGS) entry which is preliminary data.</text>
</comment>
<dbReference type="Proteomes" id="UP001341840">
    <property type="component" value="Unassembled WGS sequence"/>
</dbReference>
<evidence type="ECO:0000256" key="5">
    <source>
        <dbReference type="ARBA" id="ARBA00022614"/>
    </source>
</evidence>
<feature type="binding site" evidence="17">
    <location>
        <position position="714"/>
    </location>
    <ligand>
        <name>ATP</name>
        <dbReference type="ChEBI" id="CHEBI:30616"/>
    </ligand>
</feature>
<keyword evidence="4" id="KW-0723">Serine/threonine-protein kinase</keyword>
<dbReference type="InterPro" id="IPR017441">
    <property type="entry name" value="Protein_kinase_ATP_BS"/>
</dbReference>
<dbReference type="Pfam" id="PF08263">
    <property type="entry name" value="LRRNT_2"/>
    <property type="match status" value="1"/>
</dbReference>
<dbReference type="InterPro" id="IPR032675">
    <property type="entry name" value="LRR_dom_sf"/>
</dbReference>
<dbReference type="Pfam" id="PF23598">
    <property type="entry name" value="LRR_14"/>
    <property type="match status" value="1"/>
</dbReference>
<evidence type="ECO:0000256" key="7">
    <source>
        <dbReference type="ARBA" id="ARBA00022692"/>
    </source>
</evidence>
<evidence type="ECO:0000256" key="9">
    <source>
        <dbReference type="ARBA" id="ARBA00022737"/>
    </source>
</evidence>
<keyword evidence="7 18" id="KW-0812">Transmembrane</keyword>
<feature type="transmembrane region" description="Helical" evidence="18">
    <location>
        <begin position="628"/>
        <end position="650"/>
    </location>
</feature>
<keyword evidence="8 19" id="KW-0732">Signal</keyword>
<evidence type="ECO:0000256" key="13">
    <source>
        <dbReference type="ARBA" id="ARBA00022989"/>
    </source>
</evidence>
<keyword evidence="6" id="KW-0808">Transferase</keyword>
<organism evidence="21 22">
    <name type="scientific">Stylosanthes scabra</name>
    <dbReference type="NCBI Taxonomy" id="79078"/>
    <lineage>
        <taxon>Eukaryota</taxon>
        <taxon>Viridiplantae</taxon>
        <taxon>Streptophyta</taxon>
        <taxon>Embryophyta</taxon>
        <taxon>Tracheophyta</taxon>
        <taxon>Spermatophyta</taxon>
        <taxon>Magnoliopsida</taxon>
        <taxon>eudicotyledons</taxon>
        <taxon>Gunneridae</taxon>
        <taxon>Pentapetalae</taxon>
        <taxon>rosids</taxon>
        <taxon>fabids</taxon>
        <taxon>Fabales</taxon>
        <taxon>Fabaceae</taxon>
        <taxon>Papilionoideae</taxon>
        <taxon>50 kb inversion clade</taxon>
        <taxon>dalbergioids sensu lato</taxon>
        <taxon>Dalbergieae</taxon>
        <taxon>Pterocarpus clade</taxon>
        <taxon>Stylosanthes</taxon>
    </lineage>
</organism>
<dbReference type="InterPro" id="IPR055414">
    <property type="entry name" value="LRR_R13L4/SHOC2-like"/>
</dbReference>
<evidence type="ECO:0000256" key="11">
    <source>
        <dbReference type="ARBA" id="ARBA00022777"/>
    </source>
</evidence>
<comment type="subcellular location">
    <subcellularLocation>
        <location evidence="1">Membrane</location>
    </subcellularLocation>
</comment>
<dbReference type="PROSITE" id="PS50011">
    <property type="entry name" value="PROTEIN_KINASE_DOM"/>
    <property type="match status" value="1"/>
</dbReference>
<keyword evidence="9" id="KW-0677">Repeat</keyword>
<keyword evidence="13 18" id="KW-1133">Transmembrane helix</keyword>
<dbReference type="SUPFAM" id="SSF56112">
    <property type="entry name" value="Protein kinase-like (PK-like)"/>
    <property type="match status" value="1"/>
</dbReference>
<evidence type="ECO:0000256" key="3">
    <source>
        <dbReference type="ARBA" id="ARBA00012513"/>
    </source>
</evidence>
<evidence type="ECO:0000256" key="19">
    <source>
        <dbReference type="SAM" id="SignalP"/>
    </source>
</evidence>
<evidence type="ECO:0000256" key="15">
    <source>
        <dbReference type="ARBA" id="ARBA00047899"/>
    </source>
</evidence>
<dbReference type="SUPFAM" id="SSF52058">
    <property type="entry name" value="L domain-like"/>
    <property type="match status" value="1"/>
</dbReference>
<dbReference type="Gene3D" id="3.80.10.10">
    <property type="entry name" value="Ribonuclease Inhibitor"/>
    <property type="match status" value="3"/>
</dbReference>
<reference evidence="21 22" key="1">
    <citation type="journal article" date="2023" name="Plants (Basel)">
        <title>Bridging the Gap: Combining Genomics and Transcriptomics Approaches to Understand Stylosanthes scabra, an Orphan Legume from the Brazilian Caatinga.</title>
        <authorList>
            <person name="Ferreira-Neto J.R.C."/>
            <person name="da Silva M.D."/>
            <person name="Binneck E."/>
            <person name="de Melo N.F."/>
            <person name="da Silva R.H."/>
            <person name="de Melo A.L.T.M."/>
            <person name="Pandolfi V."/>
            <person name="Bustamante F.O."/>
            <person name="Brasileiro-Vidal A.C."/>
            <person name="Benko-Iseppon A.M."/>
        </authorList>
    </citation>
    <scope>NUCLEOTIDE SEQUENCE [LARGE SCALE GENOMIC DNA]</scope>
    <source>
        <tissue evidence="21">Leaves</tissue>
    </source>
</reference>
<dbReference type="EC" id="2.7.11.1" evidence="3"/>
<dbReference type="Gene3D" id="3.30.200.20">
    <property type="entry name" value="Phosphorylase Kinase, domain 1"/>
    <property type="match status" value="1"/>
</dbReference>
<dbReference type="InterPro" id="IPR013210">
    <property type="entry name" value="LRR_N_plant-typ"/>
</dbReference>
<keyword evidence="12 17" id="KW-0067">ATP-binding</keyword>
<dbReference type="SUPFAM" id="SSF52047">
    <property type="entry name" value="RNI-like"/>
    <property type="match status" value="1"/>
</dbReference>
<dbReference type="PROSITE" id="PS00107">
    <property type="entry name" value="PROTEIN_KINASE_ATP"/>
    <property type="match status" value="1"/>
</dbReference>
<evidence type="ECO:0000256" key="10">
    <source>
        <dbReference type="ARBA" id="ARBA00022741"/>
    </source>
</evidence>
<dbReference type="PRINTS" id="PR00019">
    <property type="entry name" value="LEURICHRPT"/>
</dbReference>
<sequence>MLRSLWYSMTQYVFFLLFITSYSSLASNETDLVALLKFKESITNDPSQVLISWNTSSNHFCNWHGVTCDVRGRRNQRVTGLDLQGSHLHGLISSYVGNLSFLRLLNLGGNSFYGHVPQELGRLSQLQTLFLTNNTLEGEFPKNLTNCFELRLLNLQNNHFIGQIPMEIGSLTKLEGLHVDKNNLTGKIPDSIANISSLSVLSMAYNNLEGNIPDSIAKLKVLTKLQVGVNNLSGTFPSAIYNLSSLTFLSIAVNRYTGFLLPDMFVTLSNIKTMYFGGNQFSGQIPSSISNASKIQVLDIYVNHFSGEIPQLGKLQDLSLVKLGENNFSGNLADKIDGEFLRSLINCTKLLMLDIDTNNFSGNLPSFMGNLSTSLTSVYLGGNQIHGQIPKELGNLVNLILLTMESNHLTGTIPTSFSKLTKMQLGLGSNMLSGNIPSTLANCKNLQRLDLSYNNLSGHIPSSLMGLSSLLILNVSHNSLSGNLPVEVGRLSNLGVLDLSKNFLFGSIPESIGKCVSLEILDLHGNSFNGSIPPSLASLKVLQVLDLSRNELSGTIPQELQNLTSLQHLNASFNMLEGEVPKNGVFQNTSAFSVANNSNLCGGVSELKLPPCRELKDSSKRKDNNLKIIVGLTTSLIAIFLLLSCFYVIYKKKKQRKQRREEPSNYSAFNELPKVSYKDLHHATDGFSKRNLIGVGSFGSVYKGILESDLVAIKVLNLERKGANKAFVAECNALRNIRHRNLVKILTCCTSVDHNGNDFKALVLEFMSNRSLEEWLHGDTTSGLLEELRPLNLKERLDIINGVASAMNYLHYECVEPIIHCDLKPSNVLLDKDMVAHVSDFGLARIVSAIHGNTHDQTSTIGIKGTIGYAPPGELSHKWIYLKPISEYGITSRVSKEGDTYSFGIMLLEMLTGRRPTEEIFKDGNNLHSYVQNAFPNNFLEIVDASLLHNFQNLDANKCLFSLFKIGLACSLESPEERMNMLEVTRQLSLIHATYY</sequence>
<protein>
    <recommendedName>
        <fullName evidence="3">non-specific serine/threonine protein kinase</fullName>
        <ecNumber evidence="3">2.7.11.1</ecNumber>
    </recommendedName>
</protein>
<evidence type="ECO:0000256" key="4">
    <source>
        <dbReference type="ARBA" id="ARBA00022527"/>
    </source>
</evidence>
<dbReference type="InterPro" id="IPR000719">
    <property type="entry name" value="Prot_kinase_dom"/>
</dbReference>
<evidence type="ECO:0000256" key="8">
    <source>
        <dbReference type="ARBA" id="ARBA00022729"/>
    </source>
</evidence>
<evidence type="ECO:0000256" key="17">
    <source>
        <dbReference type="PROSITE-ProRule" id="PRU10141"/>
    </source>
</evidence>
<dbReference type="EMBL" id="JASCZI010241958">
    <property type="protein sequence ID" value="MED6208664.1"/>
    <property type="molecule type" value="Genomic_DNA"/>
</dbReference>
<dbReference type="PANTHER" id="PTHR48005:SF88">
    <property type="entry name" value="PROTEIN KINASE DOMAIN-CONTAINING PROTEIN"/>
    <property type="match status" value="1"/>
</dbReference>
<dbReference type="PANTHER" id="PTHR48005">
    <property type="entry name" value="LEUCINE RICH REPEAT KINASE 2"/>
    <property type="match status" value="1"/>
</dbReference>
<dbReference type="InterPro" id="IPR051420">
    <property type="entry name" value="Ser_Thr_Kinases_DiverseReg"/>
</dbReference>
<proteinExistence type="inferred from homology"/>
<evidence type="ECO:0000256" key="14">
    <source>
        <dbReference type="ARBA" id="ARBA00023136"/>
    </source>
</evidence>
<evidence type="ECO:0000256" key="16">
    <source>
        <dbReference type="ARBA" id="ARBA00048679"/>
    </source>
</evidence>
<gene>
    <name evidence="21" type="ORF">PIB30_047385</name>
</gene>
<evidence type="ECO:0000256" key="2">
    <source>
        <dbReference type="ARBA" id="ARBA00008684"/>
    </source>
</evidence>
<dbReference type="InterPro" id="IPR003591">
    <property type="entry name" value="Leu-rich_rpt_typical-subtyp"/>
</dbReference>
<name>A0ABU6YH88_9FABA</name>
<dbReference type="Pfam" id="PF00560">
    <property type="entry name" value="LRR_1"/>
    <property type="match status" value="4"/>
</dbReference>
<evidence type="ECO:0000256" key="6">
    <source>
        <dbReference type="ARBA" id="ARBA00022679"/>
    </source>
</evidence>
<keyword evidence="10 17" id="KW-0547">Nucleotide-binding</keyword>
<keyword evidence="5" id="KW-0433">Leucine-rich repeat</keyword>
<keyword evidence="14 18" id="KW-0472">Membrane</keyword>
<dbReference type="Pfam" id="PF00069">
    <property type="entry name" value="Pkinase"/>
    <property type="match status" value="1"/>
</dbReference>
<feature type="domain" description="Protein kinase" evidence="20">
    <location>
        <begin position="687"/>
        <end position="995"/>
    </location>
</feature>
<evidence type="ECO:0000256" key="18">
    <source>
        <dbReference type="SAM" id="Phobius"/>
    </source>
</evidence>
<dbReference type="Gene3D" id="1.10.510.10">
    <property type="entry name" value="Transferase(Phosphotransferase) domain 1"/>
    <property type="match status" value="1"/>
</dbReference>
<comment type="similarity">
    <text evidence="2">Belongs to the protein kinase superfamily. Ser/Thr protein kinase family.</text>
</comment>
<comment type="catalytic activity">
    <reaction evidence="15">
        <text>L-threonyl-[protein] + ATP = O-phospho-L-threonyl-[protein] + ADP + H(+)</text>
        <dbReference type="Rhea" id="RHEA:46608"/>
        <dbReference type="Rhea" id="RHEA-COMP:11060"/>
        <dbReference type="Rhea" id="RHEA-COMP:11605"/>
        <dbReference type="ChEBI" id="CHEBI:15378"/>
        <dbReference type="ChEBI" id="CHEBI:30013"/>
        <dbReference type="ChEBI" id="CHEBI:30616"/>
        <dbReference type="ChEBI" id="CHEBI:61977"/>
        <dbReference type="ChEBI" id="CHEBI:456216"/>
        <dbReference type="EC" id="2.7.11.1"/>
    </reaction>
</comment>
<dbReference type="PROSITE" id="PS00108">
    <property type="entry name" value="PROTEIN_KINASE_ST"/>
    <property type="match status" value="1"/>
</dbReference>
<keyword evidence="11" id="KW-0418">Kinase</keyword>
<dbReference type="InterPro" id="IPR011009">
    <property type="entry name" value="Kinase-like_dom_sf"/>
</dbReference>
<feature type="signal peptide" evidence="19">
    <location>
        <begin position="1"/>
        <end position="26"/>
    </location>
</feature>
<evidence type="ECO:0000313" key="22">
    <source>
        <dbReference type="Proteomes" id="UP001341840"/>
    </source>
</evidence>